<gene>
    <name evidence="1" type="ORF">KAR29_02770</name>
</gene>
<sequence length="72" mass="7672">MDRDKKIILGLLSTGHPVGNAMAASFGVQDLKGVVRELRADGYQIKTAFVLVRGQKSVRYGLLKGGNAQDAA</sequence>
<evidence type="ECO:0000313" key="1">
    <source>
        <dbReference type="EMBL" id="QTX32862.1"/>
    </source>
</evidence>
<evidence type="ECO:0000313" key="2">
    <source>
        <dbReference type="Proteomes" id="UP000671879"/>
    </source>
</evidence>
<keyword evidence="2" id="KW-1185">Reference proteome</keyword>
<organism evidence="1 2">
    <name type="scientific">Aminithiophilus ramosus</name>
    <dbReference type="NCBI Taxonomy" id="3029084"/>
    <lineage>
        <taxon>Bacteria</taxon>
        <taxon>Thermotogati</taxon>
        <taxon>Synergistota</taxon>
        <taxon>Synergistia</taxon>
        <taxon>Synergistales</taxon>
        <taxon>Aminithiophilaceae</taxon>
        <taxon>Aminithiophilus</taxon>
    </lineage>
</organism>
<proteinExistence type="predicted"/>
<dbReference type="EMBL" id="CP072943">
    <property type="protein sequence ID" value="QTX32862.1"/>
    <property type="molecule type" value="Genomic_DNA"/>
</dbReference>
<accession>A0A9Q7F064</accession>
<reference evidence="2" key="1">
    <citation type="submission" date="2021-04" db="EMBL/GenBank/DDBJ databases">
        <title>A novel Synergistetes isolate from a pyrite-forming mixed culture.</title>
        <authorList>
            <person name="Bunk B."/>
            <person name="Sproer C."/>
            <person name="Spring S."/>
            <person name="Pester M."/>
        </authorList>
    </citation>
    <scope>NUCLEOTIDE SEQUENCE [LARGE SCALE GENOMIC DNA]</scope>
    <source>
        <strain evidence="2">J.5.4.2-T.3.5.2</strain>
    </source>
</reference>
<protein>
    <submittedName>
        <fullName evidence="1">Uncharacterized protein</fullName>
    </submittedName>
</protein>
<name>A0A9Q7F064_9BACT</name>
<dbReference type="KEGG" id="aram:KAR29_02770"/>
<dbReference type="Proteomes" id="UP000671879">
    <property type="component" value="Chromosome"/>
</dbReference>
<dbReference type="AlphaFoldDB" id="A0A9Q7F064"/>
<dbReference type="RefSeq" id="WP_274374125.1">
    <property type="nucleotide sequence ID" value="NZ_CP072943.1"/>
</dbReference>